<proteinExistence type="inferred from homology"/>
<dbReference type="PATRIC" id="fig|1203610.3.peg.2337"/>
<evidence type="ECO:0000256" key="1">
    <source>
        <dbReference type="ARBA" id="ARBA00004442"/>
    </source>
</evidence>
<dbReference type="Proteomes" id="UP000033035">
    <property type="component" value="Unassembled WGS sequence"/>
</dbReference>
<protein>
    <recommendedName>
        <fullName evidence="10">RagB/SusD domain-containing protein</fullName>
    </recommendedName>
</protein>
<comment type="subcellular location">
    <subcellularLocation>
        <location evidence="1">Cell outer membrane</location>
    </subcellularLocation>
</comment>
<evidence type="ECO:0000256" key="5">
    <source>
        <dbReference type="ARBA" id="ARBA00023237"/>
    </source>
</evidence>
<evidence type="ECO:0000256" key="3">
    <source>
        <dbReference type="ARBA" id="ARBA00022729"/>
    </source>
</evidence>
<name>A0A0F5JGI0_9BACT</name>
<accession>A0A0F5JGI0</accession>
<sequence length="490" mass="56224">MKKYAIILGVGLCLSLGSCNDFLDVNPKTEISEEEYFKNENEIFKALTGVYDILQAGHNDPHYYFSFCADIMSDDLNAGGGDATDLMILQVLDNFTMSPITAPHGLWNQYYKGINRANTLMAKIPNASGNPNNLARMNTEAQLLRSIYYYWLWLYYGNLVILTENITNPDEYYTQQQRTATDVYNFLIKELDEIIGKLPMTVTGDETGRLTDAVARTLKAKIVLQQNDESRFPEIINELEVIINSGKYNLVSDFEKMWLREGEHCEESIFEVEFSVDDNNRMPQISFPRGFTDPTGTFLEGWGFGTMQKATVDMYEDSDIRKYATVFAIDDSIKAYEGREKNWSYTPAYQNTGYFLKKYAPRVGYYGPSRFDFENNIRVFRYADVLLMASEALLRSGGSTAKAQEYFSMVYKRARPDVTDVPTVNLDILYLERHKEFVGEGHRYWDLIRTNQAATYLSDKGWKKHNCYLPIPDSEISKAQGSLKQNEGYN</sequence>
<dbReference type="SUPFAM" id="SSF48452">
    <property type="entry name" value="TPR-like"/>
    <property type="match status" value="1"/>
</dbReference>
<comment type="similarity">
    <text evidence="2">Belongs to the SusD family.</text>
</comment>
<dbReference type="GO" id="GO:0009279">
    <property type="term" value="C:cell outer membrane"/>
    <property type="evidence" value="ECO:0007669"/>
    <property type="project" value="UniProtKB-SubCell"/>
</dbReference>
<dbReference type="EMBL" id="AQHW01000014">
    <property type="protein sequence ID" value="KKB56640.1"/>
    <property type="molecule type" value="Genomic_DNA"/>
</dbReference>
<dbReference type="PROSITE" id="PS51257">
    <property type="entry name" value="PROKAR_LIPOPROTEIN"/>
    <property type="match status" value="1"/>
</dbReference>
<comment type="caution">
    <text evidence="8">The sequence shown here is derived from an EMBL/GenBank/DDBJ whole genome shotgun (WGS) entry which is preliminary data.</text>
</comment>
<evidence type="ECO:0000313" key="9">
    <source>
        <dbReference type="Proteomes" id="UP000033035"/>
    </source>
</evidence>
<evidence type="ECO:0000256" key="2">
    <source>
        <dbReference type="ARBA" id="ARBA00006275"/>
    </source>
</evidence>
<dbReference type="AlphaFoldDB" id="A0A0F5JGI0"/>
<dbReference type="Pfam" id="PF14322">
    <property type="entry name" value="SusD-like_3"/>
    <property type="match status" value="1"/>
</dbReference>
<dbReference type="InterPro" id="IPR011990">
    <property type="entry name" value="TPR-like_helical_dom_sf"/>
</dbReference>
<keyword evidence="3" id="KW-0732">Signal</keyword>
<evidence type="ECO:0000259" key="6">
    <source>
        <dbReference type="Pfam" id="PF07980"/>
    </source>
</evidence>
<evidence type="ECO:0000259" key="7">
    <source>
        <dbReference type="Pfam" id="PF14322"/>
    </source>
</evidence>
<evidence type="ECO:0008006" key="10">
    <source>
        <dbReference type="Google" id="ProtNLM"/>
    </source>
</evidence>
<keyword evidence="4" id="KW-0472">Membrane</keyword>
<gene>
    <name evidence="8" type="ORF">HMPREF1536_02276</name>
</gene>
<reference evidence="8 9" key="1">
    <citation type="submission" date="2013-04" db="EMBL/GenBank/DDBJ databases">
        <title>The Genome Sequence of Parabacteroides gordonii DSM 23371.</title>
        <authorList>
            <consortium name="The Broad Institute Genomics Platform"/>
            <person name="Earl A."/>
            <person name="Ward D."/>
            <person name="Feldgarden M."/>
            <person name="Gevers D."/>
            <person name="Martens E."/>
            <person name="Sakamoto M."/>
            <person name="Benno Y."/>
            <person name="Suzuki N."/>
            <person name="Matsunaga N."/>
            <person name="Koshihara K."/>
            <person name="Seki M."/>
            <person name="Komiya H."/>
            <person name="Walker B."/>
            <person name="Young S."/>
            <person name="Zeng Q."/>
            <person name="Gargeya S."/>
            <person name="Fitzgerald M."/>
            <person name="Haas B."/>
            <person name="Abouelleil A."/>
            <person name="Allen A.W."/>
            <person name="Alvarado L."/>
            <person name="Arachchi H.M."/>
            <person name="Berlin A.M."/>
            <person name="Chapman S.B."/>
            <person name="Gainer-Dewar J."/>
            <person name="Goldberg J."/>
            <person name="Griggs A."/>
            <person name="Gujja S."/>
            <person name="Hansen M."/>
            <person name="Howarth C."/>
            <person name="Imamovic A."/>
            <person name="Ireland A."/>
            <person name="Larimer J."/>
            <person name="McCowan C."/>
            <person name="Murphy C."/>
            <person name="Pearson M."/>
            <person name="Poon T.W."/>
            <person name="Priest M."/>
            <person name="Roberts A."/>
            <person name="Saif S."/>
            <person name="Shea T."/>
            <person name="Sisk P."/>
            <person name="Sykes S."/>
            <person name="Wortman J."/>
            <person name="Nusbaum C."/>
            <person name="Birren B."/>
        </authorList>
    </citation>
    <scope>NUCLEOTIDE SEQUENCE [LARGE SCALE GENOMIC DNA]</scope>
    <source>
        <strain evidence="8 9">MS-1</strain>
    </source>
</reference>
<evidence type="ECO:0000313" key="8">
    <source>
        <dbReference type="EMBL" id="KKB56640.1"/>
    </source>
</evidence>
<feature type="domain" description="SusD-like N-terminal" evidence="7">
    <location>
        <begin position="21"/>
        <end position="222"/>
    </location>
</feature>
<dbReference type="Gene3D" id="1.25.40.390">
    <property type="match status" value="1"/>
</dbReference>
<dbReference type="Pfam" id="PF07980">
    <property type="entry name" value="SusD_RagB"/>
    <property type="match status" value="1"/>
</dbReference>
<dbReference type="RefSeq" id="WP_028728281.1">
    <property type="nucleotide sequence ID" value="NZ_AUAE01000028.1"/>
</dbReference>
<organism evidence="8 9">
    <name type="scientific">Parabacteroides gordonii MS-1 = DSM 23371</name>
    <dbReference type="NCBI Taxonomy" id="1203610"/>
    <lineage>
        <taxon>Bacteria</taxon>
        <taxon>Pseudomonadati</taxon>
        <taxon>Bacteroidota</taxon>
        <taxon>Bacteroidia</taxon>
        <taxon>Bacteroidales</taxon>
        <taxon>Tannerellaceae</taxon>
        <taxon>Parabacteroides</taxon>
    </lineage>
</organism>
<dbReference type="STRING" id="1203610.HMPREF1536_02276"/>
<keyword evidence="9" id="KW-1185">Reference proteome</keyword>
<keyword evidence="5" id="KW-0998">Cell outer membrane</keyword>
<dbReference type="InterPro" id="IPR033985">
    <property type="entry name" value="SusD-like_N"/>
</dbReference>
<dbReference type="InterPro" id="IPR012944">
    <property type="entry name" value="SusD_RagB_dom"/>
</dbReference>
<dbReference type="HOGENOM" id="CLU_015553_1_4_10"/>
<feature type="domain" description="RagB/SusD" evidence="6">
    <location>
        <begin position="305"/>
        <end position="489"/>
    </location>
</feature>
<evidence type="ECO:0000256" key="4">
    <source>
        <dbReference type="ARBA" id="ARBA00023136"/>
    </source>
</evidence>